<dbReference type="OrthoDB" id="9802114at2"/>
<dbReference type="EMBL" id="BIFR01000001">
    <property type="protein sequence ID" value="GCE12978.1"/>
    <property type="molecule type" value="Genomic_DNA"/>
</dbReference>
<name>A0A402A1F6_9CHLR</name>
<dbReference type="PANTHER" id="PTHR48108:SF26">
    <property type="entry name" value="CBS DOMAIN-CONTAINING PROTEIN DDB_G0289609"/>
    <property type="match status" value="1"/>
</dbReference>
<evidence type="ECO:0000313" key="5">
    <source>
        <dbReference type="Proteomes" id="UP000287352"/>
    </source>
</evidence>
<dbReference type="SMART" id="SM00116">
    <property type="entry name" value="CBS"/>
    <property type="match status" value="2"/>
</dbReference>
<proteinExistence type="predicted"/>
<dbReference type="InterPro" id="IPR051462">
    <property type="entry name" value="CBS_domain-containing"/>
</dbReference>
<feature type="domain" description="CBS" evidence="3">
    <location>
        <begin position="91"/>
        <end position="156"/>
    </location>
</feature>
<dbReference type="Proteomes" id="UP000287352">
    <property type="component" value="Unassembled WGS sequence"/>
</dbReference>
<sequence>MIICDIMTTSARLVTVTPEETLGHAALLLRQYQFHHLPVLRSSTEAAPKDLFFEGLISSQDIDLAVALDHENAAHQQKQKAWQDRLISEVMHRAILRVTPTTSVSAAAKIMVERGLNCLPVVEYRELEDASSDTVLVGLVTRSDLLLALARSLGAFEPGMQLDLPLSAGDLSPLTRTLQIADELHIPIRSVLAAPASTSNLATIRIGTINPTPLLLRLQQEGIHYAFGILPMEEENHV</sequence>
<organism evidence="4 5">
    <name type="scientific">Tengunoibacter tsumagoiensis</name>
    <dbReference type="NCBI Taxonomy" id="2014871"/>
    <lineage>
        <taxon>Bacteria</taxon>
        <taxon>Bacillati</taxon>
        <taxon>Chloroflexota</taxon>
        <taxon>Ktedonobacteria</taxon>
        <taxon>Ktedonobacterales</taxon>
        <taxon>Dictyobacteraceae</taxon>
        <taxon>Tengunoibacter</taxon>
    </lineage>
</organism>
<keyword evidence="1" id="KW-0677">Repeat</keyword>
<dbReference type="PROSITE" id="PS51371">
    <property type="entry name" value="CBS"/>
    <property type="match status" value="2"/>
</dbReference>
<feature type="domain" description="CBS" evidence="3">
    <location>
        <begin position="7"/>
        <end position="74"/>
    </location>
</feature>
<reference evidence="5" key="1">
    <citation type="submission" date="2018-12" db="EMBL/GenBank/DDBJ databases">
        <title>Tengunoibacter tsumagoiensis gen. nov., sp. nov., Dictyobacter kobayashii sp. nov., D. alpinus sp. nov., and D. joshuensis sp. nov. and description of Dictyobacteraceae fam. nov. within the order Ktedonobacterales isolated from Tengu-no-mugimeshi.</title>
        <authorList>
            <person name="Wang C.M."/>
            <person name="Zheng Y."/>
            <person name="Sakai Y."/>
            <person name="Toyoda A."/>
            <person name="Minakuchi Y."/>
            <person name="Abe K."/>
            <person name="Yokota A."/>
            <person name="Yabe S."/>
        </authorList>
    </citation>
    <scope>NUCLEOTIDE SEQUENCE [LARGE SCALE GENOMIC DNA]</scope>
    <source>
        <strain evidence="5">Uno3</strain>
    </source>
</reference>
<evidence type="ECO:0000256" key="1">
    <source>
        <dbReference type="ARBA" id="ARBA00022737"/>
    </source>
</evidence>
<keyword evidence="5" id="KW-1185">Reference proteome</keyword>
<dbReference type="Gene3D" id="3.10.580.10">
    <property type="entry name" value="CBS-domain"/>
    <property type="match status" value="1"/>
</dbReference>
<accession>A0A402A1F6</accession>
<dbReference type="Pfam" id="PF00571">
    <property type="entry name" value="CBS"/>
    <property type="match status" value="2"/>
</dbReference>
<comment type="caution">
    <text evidence="4">The sequence shown here is derived from an EMBL/GenBank/DDBJ whole genome shotgun (WGS) entry which is preliminary data.</text>
</comment>
<gene>
    <name evidence="4" type="ORF">KTT_28370</name>
</gene>
<dbReference type="SUPFAM" id="SSF54631">
    <property type="entry name" value="CBS-domain pair"/>
    <property type="match status" value="1"/>
</dbReference>
<protein>
    <recommendedName>
        <fullName evidence="3">CBS domain-containing protein</fullName>
    </recommendedName>
</protein>
<dbReference type="RefSeq" id="WP_126580549.1">
    <property type="nucleotide sequence ID" value="NZ_BIFR01000001.1"/>
</dbReference>
<dbReference type="InterPro" id="IPR046342">
    <property type="entry name" value="CBS_dom_sf"/>
</dbReference>
<evidence type="ECO:0000259" key="3">
    <source>
        <dbReference type="PROSITE" id="PS51371"/>
    </source>
</evidence>
<dbReference type="AlphaFoldDB" id="A0A402A1F6"/>
<keyword evidence="2" id="KW-0129">CBS domain</keyword>
<evidence type="ECO:0000313" key="4">
    <source>
        <dbReference type="EMBL" id="GCE12978.1"/>
    </source>
</evidence>
<evidence type="ECO:0000256" key="2">
    <source>
        <dbReference type="PROSITE-ProRule" id="PRU00703"/>
    </source>
</evidence>
<dbReference type="InterPro" id="IPR000644">
    <property type="entry name" value="CBS_dom"/>
</dbReference>
<dbReference type="PANTHER" id="PTHR48108">
    <property type="entry name" value="CBS DOMAIN-CONTAINING PROTEIN CBSX2, CHLOROPLASTIC"/>
    <property type="match status" value="1"/>
</dbReference>